<reference evidence="2 3" key="2">
    <citation type="submission" date="2017-09" db="EMBL/GenBank/DDBJ databases">
        <title>Bacillus patelloidae sp. nov., isolated from the intestinal tract of a marine limpet.</title>
        <authorList>
            <person name="Liu R."/>
            <person name="Dong C."/>
            <person name="Shao Z."/>
        </authorList>
    </citation>
    <scope>NUCLEOTIDE SEQUENCE [LARGE SCALE GENOMIC DNA]</scope>
    <source>
        <strain evidence="2 3">SA5d-4</strain>
    </source>
</reference>
<dbReference type="Pfam" id="PF14071">
    <property type="entry name" value="YlbD_coat"/>
    <property type="match status" value="1"/>
</dbReference>
<dbReference type="EMBL" id="NPIA01000001">
    <property type="protein sequence ID" value="OZM58477.1"/>
    <property type="molecule type" value="Genomic_DNA"/>
</dbReference>
<organism evidence="2 3">
    <name type="scientific">Lottiidibacillus patelloidae</name>
    <dbReference type="NCBI Taxonomy" id="2670334"/>
    <lineage>
        <taxon>Bacteria</taxon>
        <taxon>Bacillati</taxon>
        <taxon>Bacillota</taxon>
        <taxon>Bacilli</taxon>
        <taxon>Bacillales</taxon>
        <taxon>Bacillaceae</taxon>
        <taxon>Lottiidibacillus</taxon>
    </lineage>
</organism>
<dbReference type="InterPro" id="IPR025953">
    <property type="entry name" value="YlbD_coat"/>
</dbReference>
<evidence type="ECO:0000313" key="3">
    <source>
        <dbReference type="Proteomes" id="UP000217083"/>
    </source>
</evidence>
<protein>
    <recommendedName>
        <fullName evidence="4">Cytosolic protein</fullName>
    </recommendedName>
</protein>
<reference evidence="3" key="1">
    <citation type="submission" date="2017-08" db="EMBL/GenBank/DDBJ databases">
        <authorList>
            <person name="Huang Z."/>
        </authorList>
    </citation>
    <scope>NUCLEOTIDE SEQUENCE [LARGE SCALE GENOMIC DNA]</scope>
    <source>
        <strain evidence="3">SA5d-4</strain>
    </source>
</reference>
<evidence type="ECO:0008006" key="4">
    <source>
        <dbReference type="Google" id="ProtNLM"/>
    </source>
</evidence>
<accession>A0A263BYW7</accession>
<evidence type="ECO:0000313" key="2">
    <source>
        <dbReference type="EMBL" id="OZM58477.1"/>
    </source>
</evidence>
<comment type="caution">
    <text evidence="2">The sequence shown here is derived from an EMBL/GenBank/DDBJ whole genome shotgun (WGS) entry which is preliminary data.</text>
</comment>
<dbReference type="Proteomes" id="UP000217083">
    <property type="component" value="Unassembled WGS sequence"/>
</dbReference>
<sequence>MKLENNLFADKASVNEFKAFVRKHPKLISVVRNKEKTWKEAYEEWYLLGEDHETWEQYKGSISTSKSDGKKDDNQAEMLKHLLGVLKNMDINQLQNNISQVSGAISSIQEIIGSFQKPNHPQHPPHQQHFNEQPFSFRKD</sequence>
<dbReference type="AlphaFoldDB" id="A0A263BYW7"/>
<evidence type="ECO:0000256" key="1">
    <source>
        <dbReference type="SAM" id="MobiDB-lite"/>
    </source>
</evidence>
<gene>
    <name evidence="2" type="ORF">CIB95_02605</name>
</gene>
<proteinExistence type="predicted"/>
<name>A0A263BYW7_9BACI</name>
<feature type="region of interest" description="Disordered" evidence="1">
    <location>
        <begin position="115"/>
        <end position="140"/>
    </location>
</feature>
<keyword evidence="3" id="KW-1185">Reference proteome</keyword>